<evidence type="ECO:0000256" key="1">
    <source>
        <dbReference type="SAM" id="Phobius"/>
    </source>
</evidence>
<dbReference type="EMBL" id="CP036278">
    <property type="protein sequence ID" value="QDU54504.1"/>
    <property type="molecule type" value="Genomic_DNA"/>
</dbReference>
<evidence type="ECO:0000313" key="3">
    <source>
        <dbReference type="Proteomes" id="UP000315750"/>
    </source>
</evidence>
<proteinExistence type="predicted"/>
<gene>
    <name evidence="2" type="ORF">Pan181_06860</name>
</gene>
<dbReference type="OrthoDB" id="211174at2"/>
<reference evidence="2 3" key="1">
    <citation type="submission" date="2019-02" db="EMBL/GenBank/DDBJ databases">
        <title>Deep-cultivation of Planctomycetes and their phenomic and genomic characterization uncovers novel biology.</title>
        <authorList>
            <person name="Wiegand S."/>
            <person name="Jogler M."/>
            <person name="Boedeker C."/>
            <person name="Pinto D."/>
            <person name="Vollmers J."/>
            <person name="Rivas-Marin E."/>
            <person name="Kohn T."/>
            <person name="Peeters S.H."/>
            <person name="Heuer A."/>
            <person name="Rast P."/>
            <person name="Oberbeckmann S."/>
            <person name="Bunk B."/>
            <person name="Jeske O."/>
            <person name="Meyerdierks A."/>
            <person name="Storesund J.E."/>
            <person name="Kallscheuer N."/>
            <person name="Luecker S."/>
            <person name="Lage O.M."/>
            <person name="Pohl T."/>
            <person name="Merkel B.J."/>
            <person name="Hornburger P."/>
            <person name="Mueller R.-W."/>
            <person name="Bruemmer F."/>
            <person name="Labrenz M."/>
            <person name="Spormann A.M."/>
            <person name="Op den Camp H."/>
            <person name="Overmann J."/>
            <person name="Amann R."/>
            <person name="Jetten M.S.M."/>
            <person name="Mascher T."/>
            <person name="Medema M.H."/>
            <person name="Devos D.P."/>
            <person name="Kaster A.-K."/>
            <person name="Ovreas L."/>
            <person name="Rohde M."/>
            <person name="Galperin M.Y."/>
            <person name="Jogler C."/>
        </authorList>
    </citation>
    <scope>NUCLEOTIDE SEQUENCE [LARGE SCALE GENOMIC DNA]</scope>
    <source>
        <strain evidence="2 3">Pan181</strain>
    </source>
</reference>
<protein>
    <recommendedName>
        <fullName evidence="4">TIGR02117 family protein</fullName>
    </recommendedName>
</protein>
<evidence type="ECO:0000313" key="2">
    <source>
        <dbReference type="EMBL" id="QDU54504.1"/>
    </source>
</evidence>
<dbReference type="RefSeq" id="WP_145245474.1">
    <property type="nucleotide sequence ID" value="NZ_CP036278.1"/>
</dbReference>
<dbReference type="KEGG" id="amuc:Pan181_06860"/>
<dbReference type="AlphaFoldDB" id="A0A518AIL3"/>
<sequence>MYLPGLLRSRLAPVWRWTWRICQPIVVLMLAFGGALLVGQIPVNRDFQAPAEGVEIFVYVDSAHSKIVVPLRNEVRDWSPWFSTSDFKSLTGKESYVAFDWGDREFFLNTQRWKDIKADLTAWAMLWPTDTVMHVTMKTKPEENHLYRSVTITPEGYAKMVEFIESHFRLDGSARLGGTHPRLIPGRGFVNHDAFYEGLGTYSLFYTCNAWTGDALQVAGVRTGCWTPFPVGIMQTDD</sequence>
<keyword evidence="1" id="KW-0472">Membrane</keyword>
<keyword evidence="1" id="KW-0812">Transmembrane</keyword>
<dbReference type="InterPro" id="IPR011727">
    <property type="entry name" value="CHP02117"/>
</dbReference>
<evidence type="ECO:0008006" key="4">
    <source>
        <dbReference type="Google" id="ProtNLM"/>
    </source>
</evidence>
<keyword evidence="3" id="KW-1185">Reference proteome</keyword>
<feature type="transmembrane region" description="Helical" evidence="1">
    <location>
        <begin position="21"/>
        <end position="41"/>
    </location>
</feature>
<dbReference type="Proteomes" id="UP000315750">
    <property type="component" value="Chromosome"/>
</dbReference>
<accession>A0A518AIL3</accession>
<organism evidence="2 3">
    <name type="scientific">Aeoliella mucimassa</name>
    <dbReference type="NCBI Taxonomy" id="2527972"/>
    <lineage>
        <taxon>Bacteria</taxon>
        <taxon>Pseudomonadati</taxon>
        <taxon>Planctomycetota</taxon>
        <taxon>Planctomycetia</taxon>
        <taxon>Pirellulales</taxon>
        <taxon>Lacipirellulaceae</taxon>
        <taxon>Aeoliella</taxon>
    </lineage>
</organism>
<name>A0A518AIL3_9BACT</name>
<dbReference type="Pfam" id="PF09601">
    <property type="entry name" value="DUF2459"/>
    <property type="match status" value="1"/>
</dbReference>
<keyword evidence="1" id="KW-1133">Transmembrane helix</keyword>